<protein>
    <submittedName>
        <fullName evidence="1">Uncharacterized protein</fullName>
    </submittedName>
</protein>
<keyword evidence="2" id="KW-1185">Reference proteome</keyword>
<dbReference type="EMBL" id="BMAC01001170">
    <property type="protein sequence ID" value="GFQ06149.1"/>
    <property type="molecule type" value="Genomic_DNA"/>
</dbReference>
<gene>
    <name evidence="1" type="ORF">PHJA_002758900</name>
</gene>
<name>A0A830D8S9_9LAMI</name>
<accession>A0A830D8S9</accession>
<proteinExistence type="predicted"/>
<organism evidence="1 2">
    <name type="scientific">Phtheirospermum japonicum</name>
    <dbReference type="NCBI Taxonomy" id="374723"/>
    <lineage>
        <taxon>Eukaryota</taxon>
        <taxon>Viridiplantae</taxon>
        <taxon>Streptophyta</taxon>
        <taxon>Embryophyta</taxon>
        <taxon>Tracheophyta</taxon>
        <taxon>Spermatophyta</taxon>
        <taxon>Magnoliopsida</taxon>
        <taxon>eudicotyledons</taxon>
        <taxon>Gunneridae</taxon>
        <taxon>Pentapetalae</taxon>
        <taxon>asterids</taxon>
        <taxon>lamiids</taxon>
        <taxon>Lamiales</taxon>
        <taxon>Orobanchaceae</taxon>
        <taxon>Orobanchaceae incertae sedis</taxon>
        <taxon>Phtheirospermum</taxon>
    </lineage>
</organism>
<evidence type="ECO:0000313" key="2">
    <source>
        <dbReference type="Proteomes" id="UP000653305"/>
    </source>
</evidence>
<reference evidence="1" key="1">
    <citation type="submission" date="2020-07" db="EMBL/GenBank/DDBJ databases">
        <title>Ethylene signaling mediates host invasion by parasitic plants.</title>
        <authorList>
            <person name="Yoshida S."/>
        </authorList>
    </citation>
    <scope>NUCLEOTIDE SEQUENCE</scope>
    <source>
        <strain evidence="1">Okayama</strain>
    </source>
</reference>
<comment type="caution">
    <text evidence="1">The sequence shown here is derived from an EMBL/GenBank/DDBJ whole genome shotgun (WGS) entry which is preliminary data.</text>
</comment>
<evidence type="ECO:0000313" key="1">
    <source>
        <dbReference type="EMBL" id="GFQ06149.1"/>
    </source>
</evidence>
<sequence>MKRVKTQAKFVCVRISCGSILQCALDHDMLFWFFRGGATGFKKNAISLKRNYSGKDQRRSCCWWQWWSHGLCFMYSSE</sequence>
<dbReference type="AlphaFoldDB" id="A0A830D8S9"/>
<dbReference type="Proteomes" id="UP000653305">
    <property type="component" value="Unassembled WGS sequence"/>
</dbReference>